<reference evidence="2" key="1">
    <citation type="journal article" date="2015" name="Nature">
        <title>Complex archaea that bridge the gap between prokaryotes and eukaryotes.</title>
        <authorList>
            <person name="Spang A."/>
            <person name="Saw J.H."/>
            <person name="Jorgensen S.L."/>
            <person name="Zaremba-Niedzwiedzka K."/>
            <person name="Martijn J."/>
            <person name="Lind A.E."/>
            <person name="van Eijk R."/>
            <person name="Schleper C."/>
            <person name="Guy L."/>
            <person name="Ettema T.J."/>
        </authorList>
    </citation>
    <scope>NUCLEOTIDE SEQUENCE</scope>
</reference>
<dbReference type="AlphaFoldDB" id="A0A0F8YZN6"/>
<feature type="non-terminal residue" evidence="2">
    <location>
        <position position="1"/>
    </location>
</feature>
<accession>A0A0F8YZN6</accession>
<dbReference type="Pfam" id="PF18857">
    <property type="entry name" value="LPD38"/>
    <property type="match status" value="1"/>
</dbReference>
<dbReference type="EMBL" id="LAZR01063405">
    <property type="protein sequence ID" value="KKK59574.1"/>
    <property type="molecule type" value="Genomic_DNA"/>
</dbReference>
<evidence type="ECO:0000259" key="1">
    <source>
        <dbReference type="Pfam" id="PF18857"/>
    </source>
</evidence>
<organism evidence="2">
    <name type="scientific">marine sediment metagenome</name>
    <dbReference type="NCBI Taxonomy" id="412755"/>
    <lineage>
        <taxon>unclassified sequences</taxon>
        <taxon>metagenomes</taxon>
        <taxon>ecological metagenomes</taxon>
    </lineage>
</organism>
<proteinExistence type="predicted"/>
<evidence type="ECO:0000313" key="2">
    <source>
        <dbReference type="EMBL" id="KKK59574.1"/>
    </source>
</evidence>
<comment type="caution">
    <text evidence="2">The sequence shown here is derived from an EMBL/GenBank/DDBJ whole genome shotgun (WGS) entry which is preliminary data.</text>
</comment>
<sequence length="358" mass="41039">DPRWKEIPQWQKDLFWIVMTEDTIYRIPKPFELGIIFGSMPERFLEYLDNKDPKMLTEVMLNMAEAGSPGYIPTALLPIIENLADFSFFRGRSIVPASRQQLPPELQYTRWTGEFSKKLGELLKLSPAKIDNLINGWTGGLGRYATDILSGILKGTGISPNIPEPSPTQADIPVLKAFVVRNPFGSSSESVTNFYETLEEYTEGERFLKEMLSLGNIERFEEFKAKHPELLFFHDFKNDIAYSASARYLRRVARDLSELRKKEDAIFKSKTMSPAEKRRLIDEIDKVRFEVARRAMDLFLGDIPVVLEKQLSESDRRLGKVIDDVPLLSLDEPTIFDMRKLSADYGRFLEGVPSQDIV</sequence>
<dbReference type="InterPro" id="IPR040561">
    <property type="entry name" value="LPD38"/>
</dbReference>
<name>A0A0F8YZN6_9ZZZZ</name>
<feature type="non-terminal residue" evidence="2">
    <location>
        <position position="358"/>
    </location>
</feature>
<gene>
    <name evidence="2" type="ORF">LCGC14_3033030</name>
</gene>
<protein>
    <recommendedName>
        <fullName evidence="1">Large polyvalent protein associated domain-containing protein</fullName>
    </recommendedName>
</protein>
<feature type="domain" description="Large polyvalent protein associated" evidence="1">
    <location>
        <begin position="1"/>
        <end position="174"/>
    </location>
</feature>